<dbReference type="RefSeq" id="WP_341841057.1">
    <property type="nucleotide sequence ID" value="NZ_CP149792.1"/>
</dbReference>
<name>A0ABZ2Z213_9BACT</name>
<dbReference type="PROSITE" id="PS51257">
    <property type="entry name" value="PROKAR_LIPOPROTEIN"/>
    <property type="match status" value="1"/>
</dbReference>
<dbReference type="Proteomes" id="UP001449657">
    <property type="component" value="Chromosome"/>
</dbReference>
<feature type="domain" description="ZU5" evidence="2">
    <location>
        <begin position="49"/>
        <end position="176"/>
    </location>
</feature>
<dbReference type="Gene3D" id="2.60.220.30">
    <property type="match status" value="1"/>
</dbReference>
<accession>A0ABZ2Z213</accession>
<feature type="region of interest" description="Disordered" evidence="1">
    <location>
        <begin position="20"/>
        <end position="47"/>
    </location>
</feature>
<dbReference type="PROSITE" id="PS51145">
    <property type="entry name" value="ZU5"/>
    <property type="match status" value="1"/>
</dbReference>
<proteinExistence type="predicted"/>
<dbReference type="EMBL" id="CP150096">
    <property type="protein sequence ID" value="WZN46326.1"/>
    <property type="molecule type" value="Genomic_DNA"/>
</dbReference>
<reference evidence="3 4" key="1">
    <citation type="submission" date="2024-03" db="EMBL/GenBank/DDBJ databases">
        <title>Chitinophaga caseinilytica sp. nov., a casein hydrolysing bacterium isolated from forest soil.</title>
        <authorList>
            <person name="Lee D.S."/>
            <person name="Han D.M."/>
            <person name="Baek J.H."/>
            <person name="Choi D.G."/>
            <person name="Jeon J.H."/>
            <person name="Jeon C.O."/>
        </authorList>
    </citation>
    <scope>NUCLEOTIDE SEQUENCE [LARGE SCALE GENOMIC DNA]</scope>
    <source>
        <strain evidence="3 4">KACC 19118</strain>
    </source>
</reference>
<keyword evidence="4" id="KW-1185">Reference proteome</keyword>
<evidence type="ECO:0000256" key="1">
    <source>
        <dbReference type="SAM" id="MobiDB-lite"/>
    </source>
</evidence>
<dbReference type="InterPro" id="IPR000906">
    <property type="entry name" value="ZU5_dom"/>
</dbReference>
<sequence>MKHLIWVLFLASGFVACKKSGSPGGQPDPQPQPQPQQPIVRPHGTPVGTSIKKTVGAAGGTIVATGGRITVDIPAGALVANTELTLQEVTNTLPGSPGKSFRLQPEGIKFAKPITLTIPYTDALLADSIHPDALFLAYQDKAGGWRFMAKSRVDKASKTVKVETDHFSDWALYALFWLHADLDYLSIGKTTELQVLSMMNEPGRPIGEHPEIAITAAKVLENPNNVKNWKVAGEAGGTLEPRGLKALFKAPETLQFDNIASVSVEIHDWVPPELRPGRSNPVLTLVQDITIDDGTYWLSTYNNVLSEGIPLRNNVMIHEGDMIINGIIDDVEPVDGYTLEVFGKGYSAGSHPYYSMDHDIEETGKVLGMKLPQNAATYHVECPPDGLKWIPSPGSVNITEVTTVFGRKYVRGTATGSVWRDAGGCEAIRVGNFSIEFKVANRYNFSDFGALQPMMAKMMMASMSRKRK</sequence>
<evidence type="ECO:0000313" key="4">
    <source>
        <dbReference type="Proteomes" id="UP001449657"/>
    </source>
</evidence>
<protein>
    <recommendedName>
        <fullName evidence="2">ZU5 domain-containing protein</fullName>
    </recommendedName>
</protein>
<feature type="compositionally biased region" description="Pro residues" evidence="1">
    <location>
        <begin position="26"/>
        <end position="36"/>
    </location>
</feature>
<organism evidence="3 4">
    <name type="scientific">Chitinophaga caseinilytica</name>
    <dbReference type="NCBI Taxonomy" id="2267521"/>
    <lineage>
        <taxon>Bacteria</taxon>
        <taxon>Pseudomonadati</taxon>
        <taxon>Bacteroidota</taxon>
        <taxon>Chitinophagia</taxon>
        <taxon>Chitinophagales</taxon>
        <taxon>Chitinophagaceae</taxon>
        <taxon>Chitinophaga</taxon>
    </lineage>
</organism>
<evidence type="ECO:0000313" key="3">
    <source>
        <dbReference type="EMBL" id="WZN46326.1"/>
    </source>
</evidence>
<evidence type="ECO:0000259" key="2">
    <source>
        <dbReference type="PROSITE" id="PS51145"/>
    </source>
</evidence>
<gene>
    <name evidence="3" type="ORF">WJU22_25870</name>
</gene>